<sequence>MQLEFKDENILLALPFKSKNKYLLEEKEFIYALSFDLRVLKPSDAYTLLKKGLQKGLITSKNGLISPSISIL</sequence>
<dbReference type="InterPro" id="IPR018716">
    <property type="entry name" value="DUF2240"/>
</dbReference>
<reference evidence="1" key="2">
    <citation type="journal article" date="2022" name="Nat. Microbiol.">
        <title>A closed Candidatus Odinarchaeum chromosome exposes Asgard archaeal viruses.</title>
        <authorList>
            <person name="Tamarit D."/>
            <person name="Caceres E.F."/>
            <person name="Krupovic M."/>
            <person name="Nijland R."/>
            <person name="Eme L."/>
            <person name="Robinson N.P."/>
            <person name="Ettema T.J.G."/>
        </authorList>
    </citation>
    <scope>NUCLEOTIDE SEQUENCE</scope>
    <source>
        <strain evidence="1">LCB_4</strain>
    </source>
</reference>
<protein>
    <submittedName>
        <fullName evidence="1">DUF2240 family protein</fullName>
    </submittedName>
</protein>
<proteinExistence type="predicted"/>
<gene>
    <name evidence="1" type="ORF">OdinLCB4_005005</name>
</gene>
<organism evidence="1 2">
    <name type="scientific">Odinarchaeota yellowstonii (strain LCB_4)</name>
    <dbReference type="NCBI Taxonomy" id="1841599"/>
    <lineage>
        <taxon>Archaea</taxon>
        <taxon>Promethearchaeati</taxon>
        <taxon>Candidatus Odinarchaeota</taxon>
        <taxon>Candidatus Odinarchaeia</taxon>
        <taxon>Candidatus Odinarchaeales</taxon>
        <taxon>Candidatus Odinarchaeaceae</taxon>
        <taxon>Candidatus Odinarchaeum</taxon>
    </lineage>
</organism>
<evidence type="ECO:0000313" key="2">
    <source>
        <dbReference type="Proteomes" id="UP000186851"/>
    </source>
</evidence>
<dbReference type="Pfam" id="PF09999">
    <property type="entry name" value="DUF2240"/>
    <property type="match status" value="1"/>
</dbReference>
<dbReference type="KEGG" id="oyw:OdinLCB4_005005"/>
<evidence type="ECO:0000313" key="1">
    <source>
        <dbReference type="EMBL" id="WEU39832.1"/>
    </source>
</evidence>
<reference evidence="1" key="1">
    <citation type="journal article" date="2017" name="Nature">
        <title>Asgard archaea illuminate the origin of eukaryotic cellular complexity.</title>
        <authorList>
            <person name="Zaremba-Niedzwiedzka K."/>
            <person name="Caceres E.F."/>
            <person name="Saw J.H."/>
            <person name="Backstrom D."/>
            <person name="Juzokaite L."/>
            <person name="Vancaester E."/>
            <person name="Seitz K.W."/>
            <person name="Anantharaman K."/>
            <person name="Starnawski P."/>
            <person name="Kjeldsen K.U."/>
            <person name="Scott M.B."/>
            <person name="Nunoura T."/>
            <person name="Banfield J.F."/>
            <person name="Schramm A."/>
            <person name="Baker B.J."/>
            <person name="Spang A."/>
            <person name="Ettema T.J.G."/>
        </authorList>
    </citation>
    <scope>NUCLEOTIDE SEQUENCE</scope>
    <source>
        <strain evidence="1">LCB_4</strain>
    </source>
</reference>
<name>A0AAF0D183_ODILC</name>
<dbReference type="EMBL" id="CP091871">
    <property type="protein sequence ID" value="WEU39832.1"/>
    <property type="molecule type" value="Genomic_DNA"/>
</dbReference>
<dbReference type="AlphaFoldDB" id="A0AAF0D183"/>
<accession>A0AAF0D183</accession>
<dbReference type="Proteomes" id="UP000186851">
    <property type="component" value="Chromosome"/>
</dbReference>